<evidence type="ECO:0000259" key="2">
    <source>
        <dbReference type="Pfam" id="PF16087"/>
    </source>
</evidence>
<dbReference type="EMBL" id="GECU01007674">
    <property type="protein sequence ID" value="JAT00033.1"/>
    <property type="molecule type" value="Transcribed_RNA"/>
</dbReference>
<comment type="subcellular location">
    <subcellularLocation>
        <location evidence="1">Nucleus</location>
    </subcellularLocation>
</comment>
<proteinExistence type="predicted"/>
<name>A0A1B6JLR0_9HEMI</name>
<sequence>MPYSIEQRVFIVEEYVRTTSIMSVREKFLEKYPEGRVPAKSTIQDLIKKWRTTGNVSNMKRDKQPTVRTPEAVANVQTIIGRSPSKSTRRLSQQVGISRTSCRRILHGLKMHAYRVSVVQELKEVDLARRVRIV</sequence>
<protein>
    <recommendedName>
        <fullName evidence="2">DUF4817 domain-containing protein</fullName>
    </recommendedName>
</protein>
<dbReference type="InterPro" id="IPR009057">
    <property type="entry name" value="Homeodomain-like_sf"/>
</dbReference>
<gene>
    <name evidence="3" type="ORF">g.32734</name>
</gene>
<dbReference type="GO" id="GO:0005634">
    <property type="term" value="C:nucleus"/>
    <property type="evidence" value="ECO:0007669"/>
    <property type="project" value="UniProtKB-SubCell"/>
</dbReference>
<dbReference type="PANTHER" id="PTHR47326">
    <property type="entry name" value="TRANSPOSABLE ELEMENT TC3 TRANSPOSASE-LIKE PROTEIN"/>
    <property type="match status" value="1"/>
</dbReference>
<dbReference type="AlphaFoldDB" id="A0A1B6JLR0"/>
<dbReference type="Pfam" id="PF16087">
    <property type="entry name" value="DUF4817"/>
    <property type="match status" value="1"/>
</dbReference>
<evidence type="ECO:0000256" key="1">
    <source>
        <dbReference type="ARBA" id="ARBA00004123"/>
    </source>
</evidence>
<dbReference type="SUPFAM" id="SSF46689">
    <property type="entry name" value="Homeodomain-like"/>
    <property type="match status" value="1"/>
</dbReference>
<reference evidence="3" key="1">
    <citation type="submission" date="2015-11" db="EMBL/GenBank/DDBJ databases">
        <title>De novo transcriptome assembly of four potential Pierce s Disease insect vectors from Arizona vineyards.</title>
        <authorList>
            <person name="Tassone E.E."/>
        </authorList>
    </citation>
    <scope>NUCLEOTIDE SEQUENCE</scope>
</reference>
<feature type="domain" description="DUF4817" evidence="2">
    <location>
        <begin position="4"/>
        <end position="56"/>
    </location>
</feature>
<evidence type="ECO:0000313" key="3">
    <source>
        <dbReference type="EMBL" id="JAT00033.1"/>
    </source>
</evidence>
<dbReference type="PANTHER" id="PTHR47326:SF1">
    <property type="entry name" value="HTH PSQ-TYPE DOMAIN-CONTAINING PROTEIN"/>
    <property type="match status" value="1"/>
</dbReference>
<accession>A0A1B6JLR0</accession>
<dbReference type="InterPro" id="IPR032135">
    <property type="entry name" value="DUF4817"/>
</dbReference>
<organism evidence="3">
    <name type="scientific">Homalodisca liturata</name>
    <dbReference type="NCBI Taxonomy" id="320908"/>
    <lineage>
        <taxon>Eukaryota</taxon>
        <taxon>Metazoa</taxon>
        <taxon>Ecdysozoa</taxon>
        <taxon>Arthropoda</taxon>
        <taxon>Hexapoda</taxon>
        <taxon>Insecta</taxon>
        <taxon>Pterygota</taxon>
        <taxon>Neoptera</taxon>
        <taxon>Paraneoptera</taxon>
        <taxon>Hemiptera</taxon>
        <taxon>Auchenorrhyncha</taxon>
        <taxon>Membracoidea</taxon>
        <taxon>Cicadellidae</taxon>
        <taxon>Cicadellinae</taxon>
        <taxon>Proconiini</taxon>
        <taxon>Homalodisca</taxon>
    </lineage>
</organism>